<dbReference type="PANTHER" id="PTHR43794:SF11">
    <property type="entry name" value="AMIDOHYDROLASE-RELATED DOMAIN-CONTAINING PROTEIN"/>
    <property type="match status" value="1"/>
</dbReference>
<dbReference type="Proteomes" id="UP000062255">
    <property type="component" value="Chromosome"/>
</dbReference>
<dbReference type="OrthoDB" id="3189065at2"/>
<evidence type="ECO:0000259" key="2">
    <source>
        <dbReference type="Pfam" id="PF01979"/>
    </source>
</evidence>
<dbReference type="InterPro" id="IPR050287">
    <property type="entry name" value="MTA/SAH_deaminase"/>
</dbReference>
<protein>
    <submittedName>
        <fullName evidence="3">N-formimino-L-glutamate deiminase</fullName>
    </submittedName>
</protein>
<dbReference type="SUPFAM" id="SSF51338">
    <property type="entry name" value="Composite domain of metallo-dependent hydrolases"/>
    <property type="match status" value="1"/>
</dbReference>
<dbReference type="AlphaFoldDB" id="A0A0K0XER3"/>
<dbReference type="GO" id="GO:0016810">
    <property type="term" value="F:hydrolase activity, acting on carbon-nitrogen (but not peptide) bonds"/>
    <property type="evidence" value="ECO:0007669"/>
    <property type="project" value="InterPro"/>
</dbReference>
<reference evidence="3 4" key="1">
    <citation type="submission" date="2015-07" db="EMBL/GenBank/DDBJ databases">
        <title>Complete genome sequence of Mycobacterium goodii X7B, a facultative thermophilic biodesulfurizing bacterium.</title>
        <authorList>
            <person name="Yu B."/>
            <person name="Li F."/>
            <person name="Xu P."/>
        </authorList>
    </citation>
    <scope>NUCLEOTIDE SEQUENCE [LARGE SCALE GENOMIC DNA]</scope>
    <source>
        <strain evidence="3 4">X7B</strain>
    </source>
</reference>
<dbReference type="PATRIC" id="fig|134601.6.peg.6797"/>
<dbReference type="Pfam" id="PF01979">
    <property type="entry name" value="Amidohydro_1"/>
    <property type="match status" value="1"/>
</dbReference>
<dbReference type="InterPro" id="IPR032466">
    <property type="entry name" value="Metal_Hydrolase"/>
</dbReference>
<dbReference type="STRING" id="134601.AFA91_32825"/>
<dbReference type="EMBL" id="CP012150">
    <property type="protein sequence ID" value="AKS35904.1"/>
    <property type="molecule type" value="Genomic_DNA"/>
</dbReference>
<evidence type="ECO:0000313" key="3">
    <source>
        <dbReference type="EMBL" id="AKS35904.1"/>
    </source>
</evidence>
<dbReference type="NCBIfam" id="TIGR02022">
    <property type="entry name" value="hutF"/>
    <property type="match status" value="1"/>
</dbReference>
<dbReference type="InterPro" id="IPR006680">
    <property type="entry name" value="Amidohydro-rel"/>
</dbReference>
<dbReference type="Gene3D" id="2.30.40.10">
    <property type="entry name" value="Urease, subunit C, domain 1"/>
    <property type="match status" value="1"/>
</dbReference>
<proteinExistence type="predicted"/>
<dbReference type="PANTHER" id="PTHR43794">
    <property type="entry name" value="AMINOHYDROLASE SSNA-RELATED"/>
    <property type="match status" value="1"/>
</dbReference>
<evidence type="ECO:0000256" key="1">
    <source>
        <dbReference type="ARBA" id="ARBA00022801"/>
    </source>
</evidence>
<keyword evidence="1" id="KW-0378">Hydrolase</keyword>
<gene>
    <name evidence="3" type="ORF">AFA91_32825</name>
</gene>
<dbReference type="SUPFAM" id="SSF51556">
    <property type="entry name" value="Metallo-dependent hydrolases"/>
    <property type="match status" value="1"/>
</dbReference>
<dbReference type="InterPro" id="IPR011059">
    <property type="entry name" value="Metal-dep_hydrolase_composite"/>
</dbReference>
<dbReference type="RefSeq" id="WP_049748350.1">
    <property type="nucleotide sequence ID" value="NZ_CP012150.1"/>
</dbReference>
<dbReference type="Gene3D" id="3.20.20.140">
    <property type="entry name" value="Metal-dependent hydrolases"/>
    <property type="match status" value="1"/>
</dbReference>
<dbReference type="NCBIfam" id="NF006681">
    <property type="entry name" value="PRK09229.1-2"/>
    <property type="match status" value="1"/>
</dbReference>
<dbReference type="InterPro" id="IPR010252">
    <property type="entry name" value="HutF"/>
</dbReference>
<organism evidence="3 4">
    <name type="scientific">Mycolicibacterium goodii</name>
    <name type="common">Mycobacterium goodii</name>
    <dbReference type="NCBI Taxonomy" id="134601"/>
    <lineage>
        <taxon>Bacteria</taxon>
        <taxon>Bacillati</taxon>
        <taxon>Actinomycetota</taxon>
        <taxon>Actinomycetes</taxon>
        <taxon>Mycobacteriales</taxon>
        <taxon>Mycobacteriaceae</taxon>
        <taxon>Mycolicibacterium</taxon>
    </lineage>
</organism>
<dbReference type="KEGG" id="mgo:AFA91_32825"/>
<feature type="domain" description="Amidohydrolase-related" evidence="2">
    <location>
        <begin position="50"/>
        <end position="418"/>
    </location>
</feature>
<sequence>MTCYFADHAWLGDEQVADDVLITVDGDTITAVQRDTARPADAVHLRGVTLPGLANAHSHAFHRALRGRTHRGGGSFWTWREDMYAVAERLTPDGYYALARATYAEMALAGITCVGEFHYLHHRPGGARYEDPNAMGAALIAAAHDAGIRITLLDTCYLTGGVGQELQGPQLRFGDGDAAAWAERADKLTDAPHARIGAAIHSVRAVPPESLGAVADWSAQRETPLHFHLSEQRAENGACLQAYGTTPTRLLADHGALAPNATAVHATHLTHTDIADLAGAHTTVCITPTTERDLADGIGPARELADAGCALSVGSDSNAVIDLFEEARAVELDERLRSEKRGHWAAAQLLTAATVDGHRALGWSTAGRIAPGAIADLVTVSLGSVRLAGATPDTLLESVVFAAQAGDVCDVVVGGRQVVTDGRHAMIDDVPAALHAAIKDTFA</sequence>
<accession>A0A0K0XER3</accession>
<evidence type="ECO:0000313" key="4">
    <source>
        <dbReference type="Proteomes" id="UP000062255"/>
    </source>
</evidence>
<name>A0A0K0XER3_MYCGD</name>